<dbReference type="PROSITE" id="PS51257">
    <property type="entry name" value="PROKAR_LIPOPROTEIN"/>
    <property type="match status" value="1"/>
</dbReference>
<keyword evidence="1 4" id="KW-0349">Heme</keyword>
<dbReference type="EMBL" id="FQUQ01000005">
    <property type="protein sequence ID" value="SHG41976.1"/>
    <property type="molecule type" value="Genomic_DNA"/>
</dbReference>
<dbReference type="GO" id="GO:0009055">
    <property type="term" value="F:electron transfer activity"/>
    <property type="evidence" value="ECO:0007669"/>
    <property type="project" value="InterPro"/>
</dbReference>
<dbReference type="InterPro" id="IPR036909">
    <property type="entry name" value="Cyt_c-like_dom_sf"/>
</dbReference>
<dbReference type="PROSITE" id="PS51007">
    <property type="entry name" value="CYTC"/>
    <property type="match status" value="1"/>
</dbReference>
<keyword evidence="5" id="KW-0732">Signal</keyword>
<evidence type="ECO:0000313" key="7">
    <source>
        <dbReference type="EMBL" id="SHG41976.1"/>
    </source>
</evidence>
<accession>A0A1M5JN16</accession>
<gene>
    <name evidence="7" type="ORF">SAMN04488522_105438</name>
</gene>
<dbReference type="Gene3D" id="1.10.760.10">
    <property type="entry name" value="Cytochrome c-like domain"/>
    <property type="match status" value="1"/>
</dbReference>
<sequence length="134" mass="15479">MDLNTIRLSLISLMIFLMFACTSNNKEQQKGLKEKTDPCRLYLYEGNTILSEIGCRNCHLRAGTQRLAPNIPLFKELSAMDSLKLKDYIFKSKHNGMYSNELKSSGEKLDSLTECQIRNLTHYIKNFNRNIPKN</sequence>
<evidence type="ECO:0000259" key="6">
    <source>
        <dbReference type="PROSITE" id="PS51007"/>
    </source>
</evidence>
<evidence type="ECO:0000256" key="5">
    <source>
        <dbReference type="SAM" id="SignalP"/>
    </source>
</evidence>
<dbReference type="AlphaFoldDB" id="A0A1M5JN16"/>
<evidence type="ECO:0000256" key="3">
    <source>
        <dbReference type="ARBA" id="ARBA00023004"/>
    </source>
</evidence>
<dbReference type="InterPro" id="IPR009056">
    <property type="entry name" value="Cyt_c-like_dom"/>
</dbReference>
<proteinExistence type="predicted"/>
<feature type="signal peptide" evidence="5">
    <location>
        <begin position="1"/>
        <end position="20"/>
    </location>
</feature>
<keyword evidence="8" id="KW-1185">Reference proteome</keyword>
<keyword evidence="2 4" id="KW-0479">Metal-binding</keyword>
<evidence type="ECO:0000256" key="2">
    <source>
        <dbReference type="ARBA" id="ARBA00022723"/>
    </source>
</evidence>
<feature type="chain" id="PRO_5013087308" description="Cytochrome c domain-containing protein" evidence="5">
    <location>
        <begin position="21"/>
        <end position="134"/>
    </location>
</feature>
<feature type="domain" description="Cytochrome c" evidence="6">
    <location>
        <begin position="41"/>
        <end position="128"/>
    </location>
</feature>
<organism evidence="7 8">
    <name type="scientific">Pedobacter caeni</name>
    <dbReference type="NCBI Taxonomy" id="288992"/>
    <lineage>
        <taxon>Bacteria</taxon>
        <taxon>Pseudomonadati</taxon>
        <taxon>Bacteroidota</taxon>
        <taxon>Sphingobacteriia</taxon>
        <taxon>Sphingobacteriales</taxon>
        <taxon>Sphingobacteriaceae</taxon>
        <taxon>Pedobacter</taxon>
    </lineage>
</organism>
<evidence type="ECO:0000256" key="4">
    <source>
        <dbReference type="PROSITE-ProRule" id="PRU00433"/>
    </source>
</evidence>
<dbReference type="RefSeq" id="WP_143166924.1">
    <property type="nucleotide sequence ID" value="NZ_FQUQ01000005.1"/>
</dbReference>
<keyword evidence="3 4" id="KW-0408">Iron</keyword>
<dbReference type="GO" id="GO:0046872">
    <property type="term" value="F:metal ion binding"/>
    <property type="evidence" value="ECO:0007669"/>
    <property type="project" value="UniProtKB-KW"/>
</dbReference>
<name>A0A1M5JN16_9SPHI</name>
<reference evidence="8" key="1">
    <citation type="submission" date="2016-11" db="EMBL/GenBank/DDBJ databases">
        <authorList>
            <person name="Varghese N."/>
            <person name="Submissions S."/>
        </authorList>
    </citation>
    <scope>NUCLEOTIDE SEQUENCE [LARGE SCALE GENOMIC DNA]</scope>
    <source>
        <strain evidence="8">DSM 16990</strain>
    </source>
</reference>
<dbReference type="SUPFAM" id="SSF46626">
    <property type="entry name" value="Cytochrome c"/>
    <property type="match status" value="1"/>
</dbReference>
<dbReference type="Proteomes" id="UP000184287">
    <property type="component" value="Unassembled WGS sequence"/>
</dbReference>
<protein>
    <recommendedName>
        <fullName evidence="6">Cytochrome c domain-containing protein</fullName>
    </recommendedName>
</protein>
<dbReference type="OrthoDB" id="772513at2"/>
<evidence type="ECO:0000256" key="1">
    <source>
        <dbReference type="ARBA" id="ARBA00022617"/>
    </source>
</evidence>
<dbReference type="GO" id="GO:0020037">
    <property type="term" value="F:heme binding"/>
    <property type="evidence" value="ECO:0007669"/>
    <property type="project" value="InterPro"/>
</dbReference>
<evidence type="ECO:0000313" key="8">
    <source>
        <dbReference type="Proteomes" id="UP000184287"/>
    </source>
</evidence>